<dbReference type="Proteomes" id="UP000184420">
    <property type="component" value="Unassembled WGS sequence"/>
</dbReference>
<gene>
    <name evidence="1" type="ORF">SAMN05444266_102375</name>
</gene>
<keyword evidence="2" id="KW-1185">Reference proteome</keyword>
<proteinExistence type="predicted"/>
<organism evidence="1 2">
    <name type="scientific">Chitinophaga jiangningensis</name>
    <dbReference type="NCBI Taxonomy" id="1419482"/>
    <lineage>
        <taxon>Bacteria</taxon>
        <taxon>Pseudomonadati</taxon>
        <taxon>Bacteroidota</taxon>
        <taxon>Chitinophagia</taxon>
        <taxon>Chitinophagales</taxon>
        <taxon>Chitinophagaceae</taxon>
        <taxon>Chitinophaga</taxon>
    </lineage>
</organism>
<protein>
    <submittedName>
        <fullName evidence="1">Uncharacterized protein</fullName>
    </submittedName>
</protein>
<evidence type="ECO:0000313" key="1">
    <source>
        <dbReference type="EMBL" id="SHL19083.1"/>
    </source>
</evidence>
<sequence length="61" mass="7079">MLLSPRWKTPGLHTYVSSNPSKIGCKAKYFVDCSANFFVKSDRCKLQIYKQLQIRVLNKNN</sequence>
<dbReference type="EMBL" id="FRBL01000002">
    <property type="protein sequence ID" value="SHL19083.1"/>
    <property type="molecule type" value="Genomic_DNA"/>
</dbReference>
<evidence type="ECO:0000313" key="2">
    <source>
        <dbReference type="Proteomes" id="UP000184420"/>
    </source>
</evidence>
<dbReference type="AlphaFoldDB" id="A0A1M6YLU0"/>
<name>A0A1M6YLU0_9BACT</name>
<reference evidence="1 2" key="1">
    <citation type="submission" date="2016-11" db="EMBL/GenBank/DDBJ databases">
        <authorList>
            <person name="Jaros S."/>
            <person name="Januszkiewicz K."/>
            <person name="Wedrychowicz H."/>
        </authorList>
    </citation>
    <scope>NUCLEOTIDE SEQUENCE [LARGE SCALE GENOMIC DNA]</scope>
    <source>
        <strain evidence="1 2">DSM 27406</strain>
    </source>
</reference>
<accession>A0A1M6YLU0</accession>